<dbReference type="GeneID" id="7199434"/>
<feature type="compositionally biased region" description="Polar residues" evidence="1">
    <location>
        <begin position="1"/>
        <end position="15"/>
    </location>
</feature>
<keyword evidence="2" id="KW-0812">Transmembrane</keyword>
<dbReference type="RefSeq" id="XP_002185568.1">
    <property type="nucleotide sequence ID" value="XM_002185532.1"/>
</dbReference>
<name>B7GEQ2_PHATC</name>
<reference evidence="4" key="2">
    <citation type="submission" date="2008-08" db="EMBL/GenBank/DDBJ databases">
        <authorList>
            <consortium name="Diatom Consortium"/>
            <person name="Grigoriev I."/>
            <person name="Grimwood J."/>
            <person name="Kuo A."/>
            <person name="Otillar R.P."/>
            <person name="Salamov A."/>
            <person name="Detter J.C."/>
            <person name="Lindquist E."/>
            <person name="Shapiro H."/>
            <person name="Lucas S."/>
            <person name="Glavina del Rio T."/>
            <person name="Pitluck S."/>
            <person name="Rokhsar D."/>
            <person name="Bowler C."/>
        </authorList>
    </citation>
    <scope>GENOME REANNOTATION</scope>
    <source>
        <strain evidence="4">CCAP 1055/1</strain>
    </source>
</reference>
<feature type="region of interest" description="Disordered" evidence="1">
    <location>
        <begin position="396"/>
        <end position="418"/>
    </location>
</feature>
<dbReference type="Proteomes" id="UP000000759">
    <property type="component" value="Chromosome 32"/>
</dbReference>
<feature type="region of interest" description="Disordered" evidence="1">
    <location>
        <begin position="133"/>
        <end position="163"/>
    </location>
</feature>
<dbReference type="HOGENOM" id="CLU_456717_0_0_1"/>
<accession>B7GEQ2</accession>
<feature type="compositionally biased region" description="Low complexity" evidence="1">
    <location>
        <begin position="139"/>
        <end position="148"/>
    </location>
</feature>
<feature type="region of interest" description="Disordered" evidence="1">
    <location>
        <begin position="1"/>
        <end position="108"/>
    </location>
</feature>
<keyword evidence="2" id="KW-1133">Transmembrane helix</keyword>
<feature type="compositionally biased region" description="Polar residues" evidence="1">
    <location>
        <begin position="23"/>
        <end position="47"/>
    </location>
</feature>
<feature type="compositionally biased region" description="Basic and acidic residues" evidence="1">
    <location>
        <begin position="151"/>
        <end position="162"/>
    </location>
</feature>
<evidence type="ECO:0000256" key="2">
    <source>
        <dbReference type="SAM" id="Phobius"/>
    </source>
</evidence>
<evidence type="ECO:0000256" key="1">
    <source>
        <dbReference type="SAM" id="MobiDB-lite"/>
    </source>
</evidence>
<dbReference type="KEGG" id="pti:PHATRDRAFT_50619"/>
<dbReference type="PaxDb" id="2850-Phatr50619"/>
<keyword evidence="4" id="KW-1185">Reference proteome</keyword>
<protein>
    <submittedName>
        <fullName evidence="3">Uncharacterized protein</fullName>
    </submittedName>
</protein>
<feature type="compositionally biased region" description="Low complexity" evidence="1">
    <location>
        <begin position="224"/>
        <end position="238"/>
    </location>
</feature>
<keyword evidence="2" id="KW-0472">Membrane</keyword>
<feature type="transmembrane region" description="Helical" evidence="2">
    <location>
        <begin position="191"/>
        <end position="212"/>
    </location>
</feature>
<gene>
    <name evidence="3" type="ORF">PHATRDRAFT_50619</name>
</gene>
<evidence type="ECO:0000313" key="4">
    <source>
        <dbReference type="Proteomes" id="UP000000759"/>
    </source>
</evidence>
<feature type="compositionally biased region" description="Basic and acidic residues" evidence="1">
    <location>
        <begin position="48"/>
        <end position="59"/>
    </location>
</feature>
<organism evidence="3 4">
    <name type="scientific">Phaeodactylum tricornutum (strain CCAP 1055/1)</name>
    <dbReference type="NCBI Taxonomy" id="556484"/>
    <lineage>
        <taxon>Eukaryota</taxon>
        <taxon>Sar</taxon>
        <taxon>Stramenopiles</taxon>
        <taxon>Ochrophyta</taxon>
        <taxon>Bacillariophyta</taxon>
        <taxon>Bacillariophyceae</taxon>
        <taxon>Bacillariophycidae</taxon>
        <taxon>Naviculales</taxon>
        <taxon>Phaeodactylaceae</taxon>
        <taxon>Phaeodactylum</taxon>
    </lineage>
</organism>
<sequence>MTNASISTNTDLPQTTDERRPLPSTSVNESNSVETSKTTAVANQTPEESIRRSRDKPDMFAEPAQDLPFPTELQRARQSTPGAFPQGGTATRSTTLSTTTTTDASQSTASVSPLYIAASGMPLLTATLVAEDEDDATGHSETTSGTHSTPRHNDDDDEEKQRGSVVLATAEPWEQHSVTEKTLRRTRRKRCTYALVVLLGIVGLVLGVTLGITNRTNSRTDSQTTAITANDGTTTGDANGDRDSLDGDTDDALSVSQTSHVVAWPVATSCLDEPSRPLVRVSCGATETVRIRTVQNANCTLTSDRTNEATCVPDQLANSARLAVAFWDCTGIVPGSVGPVQAVLSPSLPTDTANNVPNDACSTWTVDTFTSNAPTVPTYLILGDVCPVVASNTEAVPSQDSADHDATESATNDDAWNDDDRRILTVPDTTQADWHIVTQRDGSCPAPGTNVTVASSQLQVCAWLEPNDWEMPELRVRHDRLPCRHAVDRGPSLESFWYQADQLFQTDVIVNALEPYGTPQG</sequence>
<dbReference type="InParanoid" id="B7GEQ2"/>
<proteinExistence type="predicted"/>
<feature type="compositionally biased region" description="Low complexity" evidence="1">
    <location>
        <begin position="89"/>
        <end position="108"/>
    </location>
</feature>
<evidence type="ECO:0000313" key="3">
    <source>
        <dbReference type="EMBL" id="EEC42933.1"/>
    </source>
</evidence>
<feature type="region of interest" description="Disordered" evidence="1">
    <location>
        <begin position="215"/>
        <end position="251"/>
    </location>
</feature>
<reference evidence="3 4" key="1">
    <citation type="journal article" date="2008" name="Nature">
        <title>The Phaeodactylum genome reveals the evolutionary history of diatom genomes.</title>
        <authorList>
            <person name="Bowler C."/>
            <person name="Allen A.E."/>
            <person name="Badger J.H."/>
            <person name="Grimwood J."/>
            <person name="Jabbari K."/>
            <person name="Kuo A."/>
            <person name="Maheswari U."/>
            <person name="Martens C."/>
            <person name="Maumus F."/>
            <person name="Otillar R.P."/>
            <person name="Rayko E."/>
            <person name="Salamov A."/>
            <person name="Vandepoele K."/>
            <person name="Beszteri B."/>
            <person name="Gruber A."/>
            <person name="Heijde M."/>
            <person name="Katinka M."/>
            <person name="Mock T."/>
            <person name="Valentin K."/>
            <person name="Verret F."/>
            <person name="Berges J.A."/>
            <person name="Brownlee C."/>
            <person name="Cadoret J.P."/>
            <person name="Chiovitti A."/>
            <person name="Choi C.J."/>
            <person name="Coesel S."/>
            <person name="De Martino A."/>
            <person name="Detter J.C."/>
            <person name="Durkin C."/>
            <person name="Falciatore A."/>
            <person name="Fournet J."/>
            <person name="Haruta M."/>
            <person name="Huysman M.J."/>
            <person name="Jenkins B.D."/>
            <person name="Jiroutova K."/>
            <person name="Jorgensen R.E."/>
            <person name="Joubert Y."/>
            <person name="Kaplan A."/>
            <person name="Kroger N."/>
            <person name="Kroth P.G."/>
            <person name="La Roche J."/>
            <person name="Lindquist E."/>
            <person name="Lommer M."/>
            <person name="Martin-Jezequel V."/>
            <person name="Lopez P.J."/>
            <person name="Lucas S."/>
            <person name="Mangogna M."/>
            <person name="McGinnis K."/>
            <person name="Medlin L.K."/>
            <person name="Montsant A."/>
            <person name="Oudot-Le Secq M.P."/>
            <person name="Napoli C."/>
            <person name="Obornik M."/>
            <person name="Parker M.S."/>
            <person name="Petit J.L."/>
            <person name="Porcel B.M."/>
            <person name="Poulsen N."/>
            <person name="Robison M."/>
            <person name="Rychlewski L."/>
            <person name="Rynearson T.A."/>
            <person name="Schmutz J."/>
            <person name="Shapiro H."/>
            <person name="Siaut M."/>
            <person name="Stanley M."/>
            <person name="Sussman M.R."/>
            <person name="Taylor A.R."/>
            <person name="Vardi A."/>
            <person name="von Dassow P."/>
            <person name="Vyverman W."/>
            <person name="Willis A."/>
            <person name="Wyrwicz L.S."/>
            <person name="Rokhsar D.S."/>
            <person name="Weissenbach J."/>
            <person name="Armbrust E.V."/>
            <person name="Green B.R."/>
            <person name="Van de Peer Y."/>
            <person name="Grigoriev I.V."/>
        </authorList>
    </citation>
    <scope>NUCLEOTIDE SEQUENCE [LARGE SCALE GENOMIC DNA]</scope>
    <source>
        <strain evidence="3 4">CCAP 1055/1</strain>
    </source>
</reference>
<dbReference type="EMBL" id="CM000634">
    <property type="protein sequence ID" value="EEC42933.1"/>
    <property type="molecule type" value="Genomic_DNA"/>
</dbReference>
<dbReference type="AlphaFoldDB" id="B7GEQ2"/>